<accession>A0A7X9X844</accession>
<dbReference type="PANTHER" id="PTHR35152">
    <property type="entry name" value="DOMAIN SIGNALLING PROTEIN, PUTATIVE (AFU_ORTHOLOGUE AFUA_5G11310)-RELATED"/>
    <property type="match status" value="1"/>
</dbReference>
<evidence type="ECO:0000259" key="2">
    <source>
        <dbReference type="PROSITE" id="PS50924"/>
    </source>
</evidence>
<feature type="transmembrane region" description="Helical" evidence="1">
    <location>
        <begin position="46"/>
        <end position="72"/>
    </location>
</feature>
<dbReference type="EMBL" id="JABBFZ010000010">
    <property type="protein sequence ID" value="NML32697.1"/>
    <property type="molecule type" value="Genomic_DNA"/>
</dbReference>
<dbReference type="RefSeq" id="WP_169498947.1">
    <property type="nucleotide sequence ID" value="NZ_JABBFZ010000010.1"/>
</dbReference>
<dbReference type="GO" id="GO:0016020">
    <property type="term" value="C:membrane"/>
    <property type="evidence" value="ECO:0007669"/>
    <property type="project" value="UniProtKB-UniRule"/>
</dbReference>
<feature type="transmembrane region" description="Helical" evidence="1">
    <location>
        <begin position="215"/>
        <end position="235"/>
    </location>
</feature>
<dbReference type="AlphaFoldDB" id="A0A7X9X844"/>
<evidence type="ECO:0000313" key="4">
    <source>
        <dbReference type="Proteomes" id="UP000583127"/>
    </source>
</evidence>
<feature type="transmembrane region" description="Helical" evidence="1">
    <location>
        <begin position="6"/>
        <end position="25"/>
    </location>
</feature>
<reference evidence="3 4" key="1">
    <citation type="submission" date="2020-04" db="EMBL/GenBank/DDBJ databases">
        <title>Paraburkholderia sp. G-4-1-8 isolated from soil.</title>
        <authorList>
            <person name="Dahal R.H."/>
        </authorList>
    </citation>
    <scope>NUCLEOTIDE SEQUENCE [LARGE SCALE GENOMIC DNA]</scope>
    <source>
        <strain evidence="3 4">G-4-1-8</strain>
    </source>
</reference>
<protein>
    <recommendedName>
        <fullName evidence="2">MHYT domain-containing protein</fullName>
    </recommendedName>
</protein>
<feature type="transmembrane region" description="Helical" evidence="1">
    <location>
        <begin position="78"/>
        <end position="97"/>
    </location>
</feature>
<keyword evidence="1" id="KW-0472">Membrane</keyword>
<keyword evidence="1" id="KW-1133">Transmembrane helix</keyword>
<gene>
    <name evidence="3" type="ORF">HHL14_17865</name>
</gene>
<feature type="transmembrane region" description="Helical" evidence="1">
    <location>
        <begin position="104"/>
        <end position="128"/>
    </location>
</feature>
<evidence type="ECO:0000313" key="3">
    <source>
        <dbReference type="EMBL" id="NML32697.1"/>
    </source>
</evidence>
<name>A0A7X9X844_9BURK</name>
<sequence>MQSTYNLWLVAISVLIATLASYTALDLADRISLLAYARTRQIWLAGGALAMGVGIWSMHFIGMLSFSLSIPIGYDLRVTVYSLLIAVLVSWFALQIVTRKRLGVFRLFAGGVLMGLGIASMHYVGMAAMLMTPAIHYDPVLLVASIVIAIAASTVALWSAYTLRSAERKYVAYKRIGTALIMGVAITGMHYTGMAAANFPAGSICGAAGGIRPEWLAAVVIPAAIVILVVTLAVFHLDARAKFLADSVARLDDHVDRIRGMMR</sequence>
<evidence type="ECO:0000256" key="1">
    <source>
        <dbReference type="PROSITE-ProRule" id="PRU00244"/>
    </source>
</evidence>
<feature type="transmembrane region" description="Helical" evidence="1">
    <location>
        <begin position="140"/>
        <end position="163"/>
    </location>
</feature>
<dbReference type="Pfam" id="PF03707">
    <property type="entry name" value="MHYT"/>
    <property type="match status" value="2"/>
</dbReference>
<dbReference type="InterPro" id="IPR005330">
    <property type="entry name" value="MHYT_dom"/>
</dbReference>
<comment type="caution">
    <text evidence="3">The sequence shown here is derived from an EMBL/GenBank/DDBJ whole genome shotgun (WGS) entry which is preliminary data.</text>
</comment>
<dbReference type="Proteomes" id="UP000583127">
    <property type="component" value="Unassembled WGS sequence"/>
</dbReference>
<dbReference type="PROSITE" id="PS50924">
    <property type="entry name" value="MHYT"/>
    <property type="match status" value="1"/>
</dbReference>
<feature type="transmembrane region" description="Helical" evidence="1">
    <location>
        <begin position="175"/>
        <end position="195"/>
    </location>
</feature>
<keyword evidence="1" id="KW-0812">Transmembrane</keyword>
<proteinExistence type="predicted"/>
<organism evidence="3 4">
    <name type="scientific">Paraburkholderia antibiotica</name>
    <dbReference type="NCBI Taxonomy" id="2728839"/>
    <lineage>
        <taxon>Bacteria</taxon>
        <taxon>Pseudomonadati</taxon>
        <taxon>Pseudomonadota</taxon>
        <taxon>Betaproteobacteria</taxon>
        <taxon>Burkholderiales</taxon>
        <taxon>Burkholderiaceae</taxon>
        <taxon>Paraburkholderia</taxon>
    </lineage>
</organism>
<dbReference type="PANTHER" id="PTHR35152:SF1">
    <property type="entry name" value="DOMAIN SIGNALLING PROTEIN, PUTATIVE (AFU_ORTHOLOGUE AFUA_5G11310)-RELATED"/>
    <property type="match status" value="1"/>
</dbReference>
<feature type="domain" description="MHYT" evidence="2">
    <location>
        <begin position="5"/>
        <end position="200"/>
    </location>
</feature>
<keyword evidence="4" id="KW-1185">Reference proteome</keyword>